<evidence type="ECO:0000256" key="2">
    <source>
        <dbReference type="ARBA" id="ARBA00022475"/>
    </source>
</evidence>
<proteinExistence type="predicted"/>
<comment type="subcellular location">
    <subcellularLocation>
        <location evidence="1">Cell membrane</location>
        <topology evidence="1">Multi-pass membrane protein</topology>
    </subcellularLocation>
</comment>
<gene>
    <name evidence="7" type="ORF">FLX08_30940</name>
</gene>
<feature type="transmembrane region" description="Helical" evidence="6">
    <location>
        <begin position="286"/>
        <end position="304"/>
    </location>
</feature>
<feature type="transmembrane region" description="Helical" evidence="6">
    <location>
        <begin position="258"/>
        <end position="279"/>
    </location>
</feature>
<dbReference type="GO" id="GO:0022857">
    <property type="term" value="F:transmembrane transporter activity"/>
    <property type="evidence" value="ECO:0007669"/>
    <property type="project" value="InterPro"/>
</dbReference>
<feature type="transmembrane region" description="Helical" evidence="6">
    <location>
        <begin position="344"/>
        <end position="369"/>
    </location>
</feature>
<reference evidence="7 8" key="1">
    <citation type="submission" date="2019-07" db="EMBL/GenBank/DDBJ databases">
        <title>Microbispora hainanensis DSM 45428.</title>
        <authorList>
            <person name="Thawai C."/>
        </authorList>
    </citation>
    <scope>NUCLEOTIDE SEQUENCE [LARGE SCALE GENOMIC DNA]</scope>
    <source>
        <strain evidence="7 8">DSM 45428</strain>
    </source>
</reference>
<dbReference type="Gene3D" id="1.20.1250.20">
    <property type="entry name" value="MFS general substrate transporter like domains"/>
    <property type="match status" value="1"/>
</dbReference>
<evidence type="ECO:0000256" key="4">
    <source>
        <dbReference type="ARBA" id="ARBA00022989"/>
    </source>
</evidence>
<evidence type="ECO:0000256" key="1">
    <source>
        <dbReference type="ARBA" id="ARBA00004651"/>
    </source>
</evidence>
<evidence type="ECO:0000256" key="3">
    <source>
        <dbReference type="ARBA" id="ARBA00022692"/>
    </source>
</evidence>
<dbReference type="PANTHER" id="PTHR23513">
    <property type="entry name" value="INTEGRAL MEMBRANE EFFLUX PROTEIN-RELATED"/>
    <property type="match status" value="1"/>
</dbReference>
<comment type="caution">
    <text evidence="7">The sequence shown here is derived from an EMBL/GenBank/DDBJ whole genome shotgun (WGS) entry which is preliminary data.</text>
</comment>
<keyword evidence="5 6" id="KW-0472">Membrane</keyword>
<name>A0A544YIP7_9ACTN</name>
<sequence>MIPGMKAALSDRNARRYLGAVVVSGFGTMAMSLAAGIWVKSLTGSDSLAALTSFCFWAPTAAGPALGAVVDILGARPVLVWTNVVMGAALCLLFLVRSPAQVWLLFAVLLLYGVSFVVLDAAEAAVLPEAVPETLLAGVNGLRMSASEGTRLAAPLLGAGLFAVAGGDAVVALDAATFAAGAWLLGTLRLPAAPAGRARVTRGWAARTAEGARFLFRDPLLGRLMLSGAALMLVSGVNGAVVFAVVDHGLHREPGFTGALSAIQGGGTVLGGMIAGSLLRRAGEARLSAAGGLLFVVSVALRAVPWTPVVAAASLLSGLGLPWVLVAAFTAVQRIAPRDLLAAVSATANTVLFVPTAVGMALGAGLLVLTSYRPVLWAAALAGALAAAYGLRKPRGAVTTPDRDTSAAC</sequence>
<keyword evidence="4 6" id="KW-1133">Transmembrane helix</keyword>
<organism evidence="7 8">
    <name type="scientific">Microbispora hainanensis</name>
    <dbReference type="NCBI Taxonomy" id="568844"/>
    <lineage>
        <taxon>Bacteria</taxon>
        <taxon>Bacillati</taxon>
        <taxon>Actinomycetota</taxon>
        <taxon>Actinomycetes</taxon>
        <taxon>Streptosporangiales</taxon>
        <taxon>Streptosporangiaceae</taxon>
        <taxon>Microbispora</taxon>
    </lineage>
</organism>
<evidence type="ECO:0000256" key="6">
    <source>
        <dbReference type="SAM" id="Phobius"/>
    </source>
</evidence>
<feature type="transmembrane region" description="Helical" evidence="6">
    <location>
        <begin position="102"/>
        <end position="119"/>
    </location>
</feature>
<dbReference type="GO" id="GO:0005886">
    <property type="term" value="C:plasma membrane"/>
    <property type="evidence" value="ECO:0007669"/>
    <property type="project" value="UniProtKB-SubCell"/>
</dbReference>
<evidence type="ECO:0000313" key="8">
    <source>
        <dbReference type="Proteomes" id="UP000316541"/>
    </source>
</evidence>
<feature type="transmembrane region" description="Helical" evidence="6">
    <location>
        <begin position="78"/>
        <end position="96"/>
    </location>
</feature>
<feature type="transmembrane region" description="Helical" evidence="6">
    <location>
        <begin position="310"/>
        <end position="332"/>
    </location>
</feature>
<dbReference type="InterPro" id="IPR011701">
    <property type="entry name" value="MFS"/>
</dbReference>
<dbReference type="CDD" id="cd06173">
    <property type="entry name" value="MFS_MefA_like"/>
    <property type="match status" value="1"/>
</dbReference>
<dbReference type="PANTHER" id="PTHR23513:SF6">
    <property type="entry name" value="MAJOR FACILITATOR SUPERFAMILY ASSOCIATED DOMAIN-CONTAINING PROTEIN"/>
    <property type="match status" value="1"/>
</dbReference>
<dbReference type="EMBL" id="VIRM01000050">
    <property type="protein sequence ID" value="TQS16631.1"/>
    <property type="molecule type" value="Genomic_DNA"/>
</dbReference>
<feature type="transmembrane region" description="Helical" evidence="6">
    <location>
        <begin position="20"/>
        <end position="39"/>
    </location>
</feature>
<dbReference type="SUPFAM" id="SSF103473">
    <property type="entry name" value="MFS general substrate transporter"/>
    <property type="match status" value="1"/>
</dbReference>
<feature type="transmembrane region" description="Helical" evidence="6">
    <location>
        <begin position="375"/>
        <end position="391"/>
    </location>
</feature>
<evidence type="ECO:0000256" key="5">
    <source>
        <dbReference type="ARBA" id="ARBA00023136"/>
    </source>
</evidence>
<protein>
    <submittedName>
        <fullName evidence="7">MFS transporter</fullName>
    </submittedName>
</protein>
<evidence type="ECO:0000313" key="7">
    <source>
        <dbReference type="EMBL" id="TQS16631.1"/>
    </source>
</evidence>
<keyword evidence="2" id="KW-1003">Cell membrane</keyword>
<accession>A0A544YIP7</accession>
<keyword evidence="3 6" id="KW-0812">Transmembrane</keyword>
<dbReference type="Pfam" id="PF07690">
    <property type="entry name" value="MFS_1"/>
    <property type="match status" value="1"/>
</dbReference>
<dbReference type="Proteomes" id="UP000316541">
    <property type="component" value="Unassembled WGS sequence"/>
</dbReference>
<feature type="transmembrane region" description="Helical" evidence="6">
    <location>
        <begin position="224"/>
        <end position="246"/>
    </location>
</feature>
<dbReference type="AlphaFoldDB" id="A0A544YIP7"/>
<dbReference type="InterPro" id="IPR036259">
    <property type="entry name" value="MFS_trans_sf"/>
</dbReference>